<feature type="region of interest" description="Disordered" evidence="1">
    <location>
        <begin position="309"/>
        <end position="328"/>
    </location>
</feature>
<organism evidence="2 3">
    <name type="scientific">Eleusine coracana subsp. coracana</name>
    <dbReference type="NCBI Taxonomy" id="191504"/>
    <lineage>
        <taxon>Eukaryota</taxon>
        <taxon>Viridiplantae</taxon>
        <taxon>Streptophyta</taxon>
        <taxon>Embryophyta</taxon>
        <taxon>Tracheophyta</taxon>
        <taxon>Spermatophyta</taxon>
        <taxon>Magnoliopsida</taxon>
        <taxon>Liliopsida</taxon>
        <taxon>Poales</taxon>
        <taxon>Poaceae</taxon>
        <taxon>PACMAD clade</taxon>
        <taxon>Chloridoideae</taxon>
        <taxon>Cynodonteae</taxon>
        <taxon>Eleusininae</taxon>
        <taxon>Eleusine</taxon>
    </lineage>
</organism>
<reference evidence="2" key="2">
    <citation type="submission" date="2021-12" db="EMBL/GenBank/DDBJ databases">
        <title>Resequencing data analysis of finger millet.</title>
        <authorList>
            <person name="Hatakeyama M."/>
            <person name="Aluri S."/>
            <person name="Balachadran M.T."/>
            <person name="Sivarajan S.R."/>
            <person name="Poveda L."/>
            <person name="Shimizu-Inatsugi R."/>
            <person name="Schlapbach R."/>
            <person name="Sreeman S.M."/>
            <person name="Shimizu K.K."/>
        </authorList>
    </citation>
    <scope>NUCLEOTIDE SEQUENCE</scope>
</reference>
<dbReference type="AlphaFoldDB" id="A0AAV5ECE0"/>
<dbReference type="EMBL" id="BQKI01000074">
    <property type="protein sequence ID" value="GJN20201.1"/>
    <property type="molecule type" value="Genomic_DNA"/>
</dbReference>
<reference evidence="2" key="1">
    <citation type="journal article" date="2018" name="DNA Res.">
        <title>Multiple hybrid de novo genome assembly of finger millet, an orphan allotetraploid crop.</title>
        <authorList>
            <person name="Hatakeyama M."/>
            <person name="Aluri S."/>
            <person name="Balachadran M.T."/>
            <person name="Sivarajan S.R."/>
            <person name="Patrignani A."/>
            <person name="Gruter S."/>
            <person name="Poveda L."/>
            <person name="Shimizu-Inatsugi R."/>
            <person name="Baeten J."/>
            <person name="Francoijs K.J."/>
            <person name="Nataraja K.N."/>
            <person name="Reddy Y.A.N."/>
            <person name="Phadnis S."/>
            <person name="Ravikumar R.L."/>
            <person name="Schlapbach R."/>
            <person name="Sreeman S.M."/>
            <person name="Shimizu K.K."/>
        </authorList>
    </citation>
    <scope>NUCLEOTIDE SEQUENCE</scope>
</reference>
<protein>
    <submittedName>
        <fullName evidence="2">Uncharacterized protein</fullName>
    </submittedName>
</protein>
<feature type="compositionally biased region" description="Basic and acidic residues" evidence="1">
    <location>
        <begin position="310"/>
        <end position="320"/>
    </location>
</feature>
<dbReference type="Proteomes" id="UP001054889">
    <property type="component" value="Unassembled WGS sequence"/>
</dbReference>
<keyword evidence="3" id="KW-1185">Reference proteome</keyword>
<evidence type="ECO:0000313" key="2">
    <source>
        <dbReference type="EMBL" id="GJN20201.1"/>
    </source>
</evidence>
<evidence type="ECO:0000256" key="1">
    <source>
        <dbReference type="SAM" id="MobiDB-lite"/>
    </source>
</evidence>
<proteinExistence type="predicted"/>
<accession>A0AAV5ECE0</accession>
<evidence type="ECO:0000313" key="3">
    <source>
        <dbReference type="Proteomes" id="UP001054889"/>
    </source>
</evidence>
<name>A0AAV5ECE0_ELECO</name>
<sequence>MSALTTNLNHAEKKKTNHVSSRLWECSELRSILIDGLLLADQAGAALSTAAERVAGLLEDIQRRRDAVVAGEARHLAVRGEDVRHLVLGGAAHHRDLGAHVDAGAYVIRPVRLAQHAVHVGADGVELERHVEVGHASVLGGRDAVPVDPRVLLGDRHRVGHDPEPPVEPHHHAVGRARAEHGQRGRRGRAPAGALRGVQVDRRAVEGDDEAVHGGVPRGGAPHAEVQAVRAEADAQRLHPREVARGRGVALADEVRVDVEVGVRDQAEVGVAPPVEQELVAVAAHEAWVVALRPGQVAHCTPNFIHSHHHQELIKTDRSNKISGRTNT</sequence>
<gene>
    <name evidence="2" type="primary">gb07549</name>
    <name evidence="2" type="ORF">PR202_gb07549</name>
</gene>
<comment type="caution">
    <text evidence="2">The sequence shown here is derived from an EMBL/GenBank/DDBJ whole genome shotgun (WGS) entry which is preliminary data.</text>
</comment>